<evidence type="ECO:0000256" key="5">
    <source>
        <dbReference type="SAM" id="MobiDB-lite"/>
    </source>
</evidence>
<name>A0AAD4R8A2_9BILA</name>
<dbReference type="GO" id="GO:0004930">
    <property type="term" value="F:G protein-coupled receptor activity"/>
    <property type="evidence" value="ECO:0007669"/>
    <property type="project" value="InterPro"/>
</dbReference>
<sequence>MHLFRLNDSQLMDPRNCFSQQTLYADDIRLFLVGFAGSAVAIISLLENLILFYVFSTSRKLRRQNYANPVFLAFFDILVSSGYLLMESMHFFAYKLQSASLVLLWAKYMRVVYCVQHFALTVSNFLLVIASLERYLANGPLYTQRKLLVWIVSHKPIVITLVICLAMIFKVSIYWENTTVHLPHCAPIDSVVPIWATAHTPTQQWHQAWRFWLRKTFTIIVPFLLLLYCNFYIVLRLRQQRKRHLSPLGEEPTETGVWPPTAHLLQNLSVKLPGGKKLRLKPSRKNCTVQNEENSPGKLMADTQVSVKSNTSMSSVEALPRPSLGHSAKLDSPIVNYEDKRGVRVATRTLVMVVGCYLIANSMTTVLNIWEYFDVEFLRYRHYYAYLIASDLAALLTIFGCALRLPIYFVNDKRIRKAICRALLRCRYFHRLVAGGGRQLRELAEANHLCEKWSIVIVSNSLRSNLTGMLSQVDLATFTGKRSFDQLAILVQNRRSFLVQMTINLGSVRELDRDTNEEHPNTNKTRRKITGDGESATYLTDIQEEDEDQMSEQSSMRNSHNRLSLGSRSKPSYQRYFSQSSVDSNARINEYQVLRIEEASATS</sequence>
<evidence type="ECO:0000313" key="9">
    <source>
        <dbReference type="Proteomes" id="UP001201812"/>
    </source>
</evidence>
<feature type="transmembrane region" description="Helical" evidence="6">
    <location>
        <begin position="382"/>
        <end position="407"/>
    </location>
</feature>
<dbReference type="PANTHER" id="PTHR46709:SF12">
    <property type="entry name" value="G-PROTEIN COUPLED RECEPTORS FAMILY 1 PROFILE DOMAIN-CONTAINING PROTEIN"/>
    <property type="match status" value="1"/>
</dbReference>
<comment type="subcellular location">
    <subcellularLocation>
        <location evidence="1">Membrane</location>
    </subcellularLocation>
</comment>
<keyword evidence="8" id="KW-0675">Receptor</keyword>
<evidence type="ECO:0000259" key="7">
    <source>
        <dbReference type="PROSITE" id="PS50262"/>
    </source>
</evidence>
<dbReference type="PANTHER" id="PTHR46709">
    <property type="entry name" value="PROTEIN CBG23488-RELATED"/>
    <property type="match status" value="1"/>
</dbReference>
<dbReference type="PROSITE" id="PS50262">
    <property type="entry name" value="G_PROTEIN_RECEP_F1_2"/>
    <property type="match status" value="1"/>
</dbReference>
<feature type="transmembrane region" description="Helical" evidence="6">
    <location>
        <begin position="147"/>
        <end position="169"/>
    </location>
</feature>
<evidence type="ECO:0000256" key="6">
    <source>
        <dbReference type="SAM" id="Phobius"/>
    </source>
</evidence>
<keyword evidence="3 6" id="KW-1133">Transmembrane helix</keyword>
<keyword evidence="9" id="KW-1185">Reference proteome</keyword>
<comment type="caution">
    <text evidence="8">The sequence shown here is derived from an EMBL/GenBank/DDBJ whole genome shotgun (WGS) entry which is preliminary data.</text>
</comment>
<feature type="transmembrane region" description="Helical" evidence="6">
    <location>
        <begin position="66"/>
        <end position="85"/>
    </location>
</feature>
<dbReference type="GO" id="GO:0016020">
    <property type="term" value="C:membrane"/>
    <property type="evidence" value="ECO:0007669"/>
    <property type="project" value="UniProtKB-SubCell"/>
</dbReference>
<evidence type="ECO:0000256" key="3">
    <source>
        <dbReference type="ARBA" id="ARBA00022989"/>
    </source>
</evidence>
<organism evidence="8 9">
    <name type="scientific">Ditylenchus destructor</name>
    <dbReference type="NCBI Taxonomy" id="166010"/>
    <lineage>
        <taxon>Eukaryota</taxon>
        <taxon>Metazoa</taxon>
        <taxon>Ecdysozoa</taxon>
        <taxon>Nematoda</taxon>
        <taxon>Chromadorea</taxon>
        <taxon>Rhabditida</taxon>
        <taxon>Tylenchina</taxon>
        <taxon>Tylenchomorpha</taxon>
        <taxon>Sphaerularioidea</taxon>
        <taxon>Anguinidae</taxon>
        <taxon>Anguininae</taxon>
        <taxon>Ditylenchus</taxon>
    </lineage>
</organism>
<feature type="transmembrane region" description="Helical" evidence="6">
    <location>
        <begin position="30"/>
        <end position="54"/>
    </location>
</feature>
<dbReference type="AlphaFoldDB" id="A0AAD4R8A2"/>
<keyword evidence="4 6" id="KW-0472">Membrane</keyword>
<evidence type="ECO:0000256" key="1">
    <source>
        <dbReference type="ARBA" id="ARBA00004370"/>
    </source>
</evidence>
<evidence type="ECO:0000313" key="8">
    <source>
        <dbReference type="EMBL" id="KAI1717045.1"/>
    </source>
</evidence>
<feature type="transmembrane region" description="Helical" evidence="6">
    <location>
        <begin position="350"/>
        <end position="370"/>
    </location>
</feature>
<feature type="compositionally biased region" description="Polar residues" evidence="5">
    <location>
        <begin position="557"/>
        <end position="581"/>
    </location>
</feature>
<gene>
    <name evidence="8" type="ORF">DdX_06770</name>
</gene>
<dbReference type="SUPFAM" id="SSF81321">
    <property type="entry name" value="Family A G protein-coupled receptor-like"/>
    <property type="match status" value="1"/>
</dbReference>
<dbReference type="Gene3D" id="1.20.1070.10">
    <property type="entry name" value="Rhodopsin 7-helix transmembrane proteins"/>
    <property type="match status" value="1"/>
</dbReference>
<reference evidence="8" key="1">
    <citation type="submission" date="2022-01" db="EMBL/GenBank/DDBJ databases">
        <title>Genome Sequence Resource for Two Populations of Ditylenchus destructor, the Migratory Endoparasitic Phytonematode.</title>
        <authorList>
            <person name="Zhang H."/>
            <person name="Lin R."/>
            <person name="Xie B."/>
        </authorList>
    </citation>
    <scope>NUCLEOTIDE SEQUENCE</scope>
    <source>
        <strain evidence="8">BazhouSP</strain>
    </source>
</reference>
<dbReference type="InterPro" id="IPR000276">
    <property type="entry name" value="GPCR_Rhodpsn"/>
</dbReference>
<feature type="transmembrane region" description="Helical" evidence="6">
    <location>
        <begin position="105"/>
        <end position="127"/>
    </location>
</feature>
<feature type="compositionally biased region" description="Basic and acidic residues" evidence="5">
    <location>
        <begin position="511"/>
        <end position="521"/>
    </location>
</feature>
<keyword evidence="2 6" id="KW-0812">Transmembrane</keyword>
<evidence type="ECO:0000256" key="2">
    <source>
        <dbReference type="ARBA" id="ARBA00022692"/>
    </source>
</evidence>
<protein>
    <submittedName>
        <fullName evidence="8">7 transmembrane receptor (Rhodopsin family) domain-containing protein</fullName>
    </submittedName>
</protein>
<dbReference type="SMART" id="SM01381">
    <property type="entry name" value="7TM_GPCR_Srsx"/>
    <property type="match status" value="1"/>
</dbReference>
<feature type="domain" description="G-protein coupled receptors family 1 profile" evidence="7">
    <location>
        <begin position="47"/>
        <end position="408"/>
    </location>
</feature>
<accession>A0AAD4R8A2</accession>
<proteinExistence type="predicted"/>
<dbReference type="Proteomes" id="UP001201812">
    <property type="component" value="Unassembled WGS sequence"/>
</dbReference>
<feature type="region of interest" description="Disordered" evidence="5">
    <location>
        <begin position="511"/>
        <end position="581"/>
    </location>
</feature>
<evidence type="ECO:0000256" key="4">
    <source>
        <dbReference type="ARBA" id="ARBA00023136"/>
    </source>
</evidence>
<dbReference type="EMBL" id="JAKKPZ010000009">
    <property type="protein sequence ID" value="KAI1717045.1"/>
    <property type="molecule type" value="Genomic_DNA"/>
</dbReference>
<feature type="transmembrane region" description="Helical" evidence="6">
    <location>
        <begin position="217"/>
        <end position="235"/>
    </location>
</feature>
<dbReference type="InterPro" id="IPR017452">
    <property type="entry name" value="GPCR_Rhodpsn_7TM"/>
</dbReference>
<dbReference type="Pfam" id="PF00001">
    <property type="entry name" value="7tm_1"/>
    <property type="match status" value="1"/>
</dbReference>